<proteinExistence type="inferred from homology"/>
<reference evidence="4" key="1">
    <citation type="submission" date="2017-07" db="EMBL/GenBank/DDBJ databases">
        <authorList>
            <person name="Mikheyev A."/>
            <person name="Grau M."/>
        </authorList>
    </citation>
    <scope>NUCLEOTIDE SEQUENCE</scope>
    <source>
        <tissue evidence="4">Venom_gland</tissue>
    </source>
</reference>
<dbReference type="PANTHER" id="PTHR16255">
    <property type="entry name" value="REQUIRED FOR MEIOTIC NUCLEAR DIVISION PROTEIN 1 HOMOLOG"/>
    <property type="match status" value="1"/>
</dbReference>
<evidence type="ECO:0000256" key="1">
    <source>
        <dbReference type="ARBA" id="ARBA00008306"/>
    </source>
</evidence>
<dbReference type="GO" id="GO:0070131">
    <property type="term" value="P:positive regulation of mitochondrial translation"/>
    <property type="evidence" value="ECO:0007669"/>
    <property type="project" value="TreeGrafter"/>
</dbReference>
<dbReference type="PANTHER" id="PTHR16255:SF1">
    <property type="entry name" value="REQUIRED FOR MEIOTIC NUCLEAR DIVISION PROTEIN 1 HOMOLOG"/>
    <property type="match status" value="1"/>
</dbReference>
<keyword evidence="2" id="KW-1133">Transmembrane helix</keyword>
<sequence length="127" mass="15331">MKGVCPKSTCLSQLITVQYSKYNSLTGFQIRIYLLFLRHHINLSSDLLITPDFYWDREHLEQLYDKMHRFLSIDRRVKVVNEKLQQCTQLTDLMRNHLNEKHALRLEWMIVILITIEVMFELGRVFF</sequence>
<reference evidence="4" key="2">
    <citation type="submission" date="2017-11" db="EMBL/GenBank/DDBJ databases">
        <title>Coralsnake Venomics: Analyses of Venom Gland Transcriptomes and Proteomes of Six Brazilian Taxa.</title>
        <authorList>
            <person name="Aird S.D."/>
            <person name="Jorge da Silva N."/>
            <person name="Qiu L."/>
            <person name="Villar-Briones A."/>
            <person name="Aparecida-Saddi V."/>
            <person name="Campos-Telles M.P."/>
            <person name="Grau M."/>
            <person name="Mikheyev A.S."/>
        </authorList>
    </citation>
    <scope>NUCLEOTIDE SEQUENCE</scope>
    <source>
        <tissue evidence="4">Venom_gland</tissue>
    </source>
</reference>
<feature type="transmembrane region" description="Helical" evidence="2">
    <location>
        <begin position="103"/>
        <end position="120"/>
    </location>
</feature>
<keyword evidence="2" id="KW-0472">Membrane</keyword>
<evidence type="ECO:0000259" key="3">
    <source>
        <dbReference type="Pfam" id="PF02582"/>
    </source>
</evidence>
<evidence type="ECO:0000313" key="4">
    <source>
        <dbReference type="EMBL" id="LAA55329.1"/>
    </source>
</evidence>
<dbReference type="InterPro" id="IPR003734">
    <property type="entry name" value="DUF155"/>
</dbReference>
<dbReference type="Pfam" id="PF02582">
    <property type="entry name" value="DUF155"/>
    <property type="match status" value="1"/>
</dbReference>
<protein>
    <recommendedName>
        <fullName evidence="3">DUF155 domain-containing protein</fullName>
    </recommendedName>
</protein>
<accession>A0A2D4G6H7</accession>
<dbReference type="InterPro" id="IPR051624">
    <property type="entry name" value="RMD1/Sad1-interacting"/>
</dbReference>
<dbReference type="EMBL" id="IACJ01102873">
    <property type="protein sequence ID" value="LAA55329.1"/>
    <property type="molecule type" value="Transcribed_RNA"/>
</dbReference>
<evidence type="ECO:0000256" key="2">
    <source>
        <dbReference type="SAM" id="Phobius"/>
    </source>
</evidence>
<comment type="similarity">
    <text evidence="1">Belongs to the RMD1/sif2 family.</text>
</comment>
<organism evidence="4">
    <name type="scientific">Micrurus corallinus</name>
    <name type="common">Brazilian coral snake</name>
    <dbReference type="NCBI Taxonomy" id="54390"/>
    <lineage>
        <taxon>Eukaryota</taxon>
        <taxon>Metazoa</taxon>
        <taxon>Chordata</taxon>
        <taxon>Craniata</taxon>
        <taxon>Vertebrata</taxon>
        <taxon>Euteleostomi</taxon>
        <taxon>Lepidosauria</taxon>
        <taxon>Squamata</taxon>
        <taxon>Bifurcata</taxon>
        <taxon>Unidentata</taxon>
        <taxon>Episquamata</taxon>
        <taxon>Toxicofera</taxon>
        <taxon>Serpentes</taxon>
        <taxon>Colubroidea</taxon>
        <taxon>Elapidae</taxon>
        <taxon>Elapinae</taxon>
        <taxon>Micrurus</taxon>
    </lineage>
</organism>
<name>A0A2D4G6H7_MICCO</name>
<dbReference type="AlphaFoldDB" id="A0A2D4G6H7"/>
<feature type="domain" description="DUF155" evidence="3">
    <location>
        <begin position="29"/>
        <end position="81"/>
    </location>
</feature>
<dbReference type="GO" id="GO:0005739">
    <property type="term" value="C:mitochondrion"/>
    <property type="evidence" value="ECO:0007669"/>
    <property type="project" value="UniProtKB-ARBA"/>
</dbReference>
<keyword evidence="2" id="KW-0812">Transmembrane</keyword>